<evidence type="ECO:0000313" key="2">
    <source>
        <dbReference type="Proteomes" id="UP000290289"/>
    </source>
</evidence>
<keyword evidence="2" id="KW-1185">Reference proteome</keyword>
<evidence type="ECO:0000313" key="1">
    <source>
        <dbReference type="EMBL" id="RXI00187.1"/>
    </source>
</evidence>
<organism evidence="1 2">
    <name type="scientific">Malus domestica</name>
    <name type="common">Apple</name>
    <name type="synonym">Pyrus malus</name>
    <dbReference type="NCBI Taxonomy" id="3750"/>
    <lineage>
        <taxon>Eukaryota</taxon>
        <taxon>Viridiplantae</taxon>
        <taxon>Streptophyta</taxon>
        <taxon>Embryophyta</taxon>
        <taxon>Tracheophyta</taxon>
        <taxon>Spermatophyta</taxon>
        <taxon>Magnoliopsida</taxon>
        <taxon>eudicotyledons</taxon>
        <taxon>Gunneridae</taxon>
        <taxon>Pentapetalae</taxon>
        <taxon>rosids</taxon>
        <taxon>fabids</taxon>
        <taxon>Rosales</taxon>
        <taxon>Rosaceae</taxon>
        <taxon>Amygdaloideae</taxon>
        <taxon>Maleae</taxon>
        <taxon>Malus</taxon>
    </lineage>
</organism>
<dbReference type="EMBL" id="RDQH01000331">
    <property type="protein sequence ID" value="RXI00187.1"/>
    <property type="molecule type" value="Genomic_DNA"/>
</dbReference>
<dbReference type="Proteomes" id="UP000290289">
    <property type="component" value="Chromosome 5"/>
</dbReference>
<comment type="caution">
    <text evidence="1">The sequence shown here is derived from an EMBL/GenBank/DDBJ whole genome shotgun (WGS) entry which is preliminary data.</text>
</comment>
<gene>
    <name evidence="1" type="ORF">DVH24_037735</name>
</gene>
<accession>A0A498JYN7</accession>
<dbReference type="AlphaFoldDB" id="A0A498JYN7"/>
<protein>
    <recommendedName>
        <fullName evidence="3">F-box associated domain-containing protein</fullName>
    </recommendedName>
</protein>
<name>A0A498JYN7_MALDO</name>
<proteinExistence type="predicted"/>
<sequence>MIDDNQSFDEYCNIDFPIAHKEKLENSVFRVVCDGLVCLADDIFRYGLETSLYGTLLSESHRHFQGLVSPLVRIASMMHYWVVRLVRLISGKCQVVEVNSLAKGSWTSLGSVPPSFRIDGAAFQAFVNGALHWPATRLTNGGFHYFILAFDLGLGIVAPACEVCGVASQTFVKGTLHWPVLRRKDDGFYYFTLTFDVGSGLFSELSMPESYRWSSSLGLQLSVSVDQNCIALFTTRNGTKDRCLDIWSRSTRLLIRGYPDTFGKINIVKHDFVSLDLESKQLNNIGVSEYQYYSFDSYQESLLLLDKTEAICCAATPFAWNCPCLRCLMSWFICLPWKLFISSAGVFSQVVSQTVVSSSFRKSWMGTHVWMNLVTNLNWLCSLTSCNCLSF</sequence>
<reference evidence="1 2" key="1">
    <citation type="submission" date="2018-10" db="EMBL/GenBank/DDBJ databases">
        <title>A high-quality apple genome assembly.</title>
        <authorList>
            <person name="Hu J."/>
        </authorList>
    </citation>
    <scope>NUCLEOTIDE SEQUENCE [LARGE SCALE GENOMIC DNA]</scope>
    <source>
        <strain evidence="2">cv. HFTH1</strain>
        <tissue evidence="1">Young leaf</tissue>
    </source>
</reference>
<evidence type="ECO:0008006" key="3">
    <source>
        <dbReference type="Google" id="ProtNLM"/>
    </source>
</evidence>